<keyword evidence="4 9" id="KW-0732">Signal</keyword>
<feature type="signal peptide" evidence="9">
    <location>
        <begin position="1"/>
        <end position="23"/>
    </location>
</feature>
<dbReference type="GO" id="GO:0016020">
    <property type="term" value="C:membrane"/>
    <property type="evidence" value="ECO:0007669"/>
    <property type="project" value="UniProtKB-SubCell"/>
</dbReference>
<dbReference type="SMART" id="SM01320">
    <property type="entry name" value="TRP_N"/>
    <property type="match status" value="1"/>
</dbReference>
<dbReference type="PANTHER" id="PTHR31145:SF2">
    <property type="entry name" value="FLAVIN CARRIER PROTEIN 2"/>
    <property type="match status" value="1"/>
</dbReference>
<protein>
    <recommendedName>
        <fullName evidence="10">ML-like domain-containing protein</fullName>
    </recommendedName>
</protein>
<feature type="transmembrane region" description="Helical" evidence="8">
    <location>
        <begin position="552"/>
        <end position="571"/>
    </location>
</feature>
<evidence type="ECO:0000256" key="7">
    <source>
        <dbReference type="SAM" id="MobiDB-lite"/>
    </source>
</evidence>
<feature type="transmembrane region" description="Helical" evidence="8">
    <location>
        <begin position="583"/>
        <end position="610"/>
    </location>
</feature>
<dbReference type="InterPro" id="IPR010308">
    <property type="entry name" value="TRP_C"/>
</dbReference>
<evidence type="ECO:0000256" key="1">
    <source>
        <dbReference type="ARBA" id="ARBA00004141"/>
    </source>
</evidence>
<dbReference type="GO" id="GO:0055085">
    <property type="term" value="P:transmembrane transport"/>
    <property type="evidence" value="ECO:0007669"/>
    <property type="project" value="TreeGrafter"/>
</dbReference>
<dbReference type="InterPro" id="IPR040241">
    <property type="entry name" value="TRP_Flc/Pkd2-like"/>
</dbReference>
<keyword evidence="3 8" id="KW-0812">Transmembrane</keyword>
<evidence type="ECO:0000256" key="9">
    <source>
        <dbReference type="SAM" id="SignalP"/>
    </source>
</evidence>
<feature type="transmembrane region" description="Helical" evidence="8">
    <location>
        <begin position="438"/>
        <end position="467"/>
    </location>
</feature>
<evidence type="ECO:0000313" key="11">
    <source>
        <dbReference type="EMBL" id="KAG6372342.1"/>
    </source>
</evidence>
<evidence type="ECO:0000259" key="10">
    <source>
        <dbReference type="SMART" id="SM01320"/>
    </source>
</evidence>
<reference evidence="11" key="1">
    <citation type="submission" date="2021-03" db="EMBL/GenBank/DDBJ databases">
        <title>Evolutionary innovations through gain and loss of genes in the ectomycorrhizal Boletales.</title>
        <authorList>
            <person name="Wu G."/>
            <person name="Miyauchi S."/>
            <person name="Morin E."/>
            <person name="Yang Z.-L."/>
            <person name="Xu J."/>
            <person name="Martin F.M."/>
        </authorList>
    </citation>
    <scope>NUCLEOTIDE SEQUENCE</scope>
    <source>
        <strain evidence="11">BR01</strain>
    </source>
</reference>
<name>A0A8I2YIC9_9AGAM</name>
<comment type="similarity">
    <text evidence="2">Belongs to the transient receptor potential (TRP) ion channel family.</text>
</comment>
<feature type="chain" id="PRO_5034065425" description="ML-like domain-containing protein" evidence="9">
    <location>
        <begin position="24"/>
        <end position="748"/>
    </location>
</feature>
<evidence type="ECO:0000313" key="12">
    <source>
        <dbReference type="Proteomes" id="UP000683000"/>
    </source>
</evidence>
<feature type="transmembrane region" description="Helical" evidence="8">
    <location>
        <begin position="496"/>
        <end position="516"/>
    </location>
</feature>
<feature type="domain" description="ML-like" evidence="10">
    <location>
        <begin position="26"/>
        <end position="168"/>
    </location>
</feature>
<organism evidence="11 12">
    <name type="scientific">Boletus reticuloceps</name>
    <dbReference type="NCBI Taxonomy" id="495285"/>
    <lineage>
        <taxon>Eukaryota</taxon>
        <taxon>Fungi</taxon>
        <taxon>Dikarya</taxon>
        <taxon>Basidiomycota</taxon>
        <taxon>Agaricomycotina</taxon>
        <taxon>Agaricomycetes</taxon>
        <taxon>Agaricomycetidae</taxon>
        <taxon>Boletales</taxon>
        <taxon>Boletineae</taxon>
        <taxon>Boletaceae</taxon>
        <taxon>Boletoideae</taxon>
        <taxon>Boletus</taxon>
    </lineage>
</organism>
<dbReference type="AlphaFoldDB" id="A0A8I2YIC9"/>
<feature type="compositionally biased region" description="Low complexity" evidence="7">
    <location>
        <begin position="700"/>
        <end position="718"/>
    </location>
</feature>
<feature type="transmembrane region" description="Helical" evidence="8">
    <location>
        <begin position="410"/>
        <end position="432"/>
    </location>
</feature>
<dbReference type="InterPro" id="IPR032800">
    <property type="entry name" value="TRP_N"/>
</dbReference>
<sequence>MHVAWMRRLTPLLFLVPAVQVYARDNSLFTSSVTYCSEPDALLIQQFDVTYFQKNSSIWFNISAASVEPNVNVSANVLLNAYGMHPVNFTLDLCSLFHGALCPLPTYNFTGSDSVPLPSSLGVNEKIPSITFKIPDLEAFVQLTLTDVNTGQLKACVQATLSNGWSAHQVAVEWATGALGLLALLSAIWHSRSPDALAPYRLFDLLYLFQWAASIALLDLNYSSVYVAFATNFSWALGLFPASTTSPIQLSINNMRHLTGGNMADASSGSAVALVNRQLSPYNAVAALPTSYQTTNLARETLVTLGNLTTPGLIPRNFPSSVQELDNAGTVQLVTATSGNVLQAGVPIYVEYVGIATANAFMTIFLVALMLLAILTASLALGYGIVVLAGRRTKYTDLLRRRELYPAFAYAWLLRVCLVAVTPVSIFAMYQWTLKDSWLSVLLSVLLFLGLLGFLLLSIFHVVRLALRATPYALYTRPKTITAYGPLFALYRPERYFSGMLFLVSILVKAIFTAFAQANGEVQVISILVVECAVLAYLLFLRPHKTKGADILAIYLALTRVICTGLLIAFIQNLHVAAIPRVAIGVVIAVIISIAVIVMFINTLVNLSLIRVPARFRRRKAPPSVVSTLEKGGNEDVPGRPRNPTPERNIPLDTTINQPYLESPSETTTEEHSNYSEESGSTTLGSLLPRRWSLQPSAGSHSRTPSQSQYSSTSASSPRHSHPPSPLYPHSASHSRHPTIDEHEPITF</sequence>
<feature type="transmembrane region" description="Helical" evidence="8">
    <location>
        <begin position="360"/>
        <end position="389"/>
    </location>
</feature>
<dbReference type="OrthoDB" id="2115177at2759"/>
<dbReference type="Proteomes" id="UP000683000">
    <property type="component" value="Unassembled WGS sequence"/>
</dbReference>
<dbReference type="GO" id="GO:0009272">
    <property type="term" value="P:fungal-type cell wall biogenesis"/>
    <property type="evidence" value="ECO:0007669"/>
    <property type="project" value="TreeGrafter"/>
</dbReference>
<dbReference type="Pfam" id="PF14558">
    <property type="entry name" value="TRP_N"/>
    <property type="match status" value="1"/>
</dbReference>
<dbReference type="Pfam" id="PF06011">
    <property type="entry name" value="TRP"/>
    <property type="match status" value="1"/>
</dbReference>
<evidence type="ECO:0000256" key="8">
    <source>
        <dbReference type="SAM" id="Phobius"/>
    </source>
</evidence>
<evidence type="ECO:0000256" key="4">
    <source>
        <dbReference type="ARBA" id="ARBA00022729"/>
    </source>
</evidence>
<feature type="region of interest" description="Disordered" evidence="7">
    <location>
        <begin position="623"/>
        <end position="748"/>
    </location>
</feature>
<evidence type="ECO:0000256" key="6">
    <source>
        <dbReference type="ARBA" id="ARBA00023136"/>
    </source>
</evidence>
<comment type="subcellular location">
    <subcellularLocation>
        <location evidence="1">Membrane</location>
        <topology evidence="1">Multi-pass membrane protein</topology>
    </subcellularLocation>
</comment>
<feature type="transmembrane region" description="Helical" evidence="8">
    <location>
        <begin position="522"/>
        <end position="540"/>
    </location>
</feature>
<keyword evidence="5 8" id="KW-1133">Transmembrane helix</keyword>
<keyword evidence="12" id="KW-1185">Reference proteome</keyword>
<feature type="compositionally biased region" description="Basic and acidic residues" evidence="7">
    <location>
        <begin position="738"/>
        <end position="748"/>
    </location>
</feature>
<evidence type="ECO:0000256" key="5">
    <source>
        <dbReference type="ARBA" id="ARBA00022989"/>
    </source>
</evidence>
<feature type="compositionally biased region" description="Polar residues" evidence="7">
    <location>
        <begin position="676"/>
        <end position="685"/>
    </location>
</feature>
<proteinExistence type="inferred from homology"/>
<dbReference type="EMBL" id="JAGFBS010000028">
    <property type="protein sequence ID" value="KAG6372342.1"/>
    <property type="molecule type" value="Genomic_DNA"/>
</dbReference>
<gene>
    <name evidence="11" type="ORF">JVT61DRAFT_7782</name>
</gene>
<keyword evidence="6 8" id="KW-0472">Membrane</keyword>
<evidence type="ECO:0000256" key="2">
    <source>
        <dbReference type="ARBA" id="ARBA00010642"/>
    </source>
</evidence>
<accession>A0A8I2YIC9</accession>
<evidence type="ECO:0000256" key="3">
    <source>
        <dbReference type="ARBA" id="ARBA00022692"/>
    </source>
</evidence>
<comment type="caution">
    <text evidence="11">The sequence shown here is derived from an EMBL/GenBank/DDBJ whole genome shotgun (WGS) entry which is preliminary data.</text>
</comment>
<dbReference type="PANTHER" id="PTHR31145">
    <property type="entry name" value="INTEGRAL MEMBRANE PROTEIN (AFU_ORTHOLOGUE AFUA_7G01610)"/>
    <property type="match status" value="1"/>
</dbReference>